<dbReference type="GO" id="GO:0008270">
    <property type="term" value="F:zinc ion binding"/>
    <property type="evidence" value="ECO:0007669"/>
    <property type="project" value="InterPro"/>
</dbReference>
<dbReference type="CDD" id="cd12148">
    <property type="entry name" value="fungal_TF_MHR"/>
    <property type="match status" value="1"/>
</dbReference>
<sequence length="686" mass="78656">MSSRNALFRFGTEDREGLMDYDEPIQEFDVKDVNSMTRPSGACVDCKSVKVRCEFVPGERKCRRCQAKNLPCTPRERKKRKPADTHEQLQEKAHEKDVQIQNLLRQFDQLKADQKIRHWMEKTNVQAKETAASVPGYNKPKVSAPLKWDYKGKGPESAAMAYFRAPRARNVTPPLIIKYCNIYPEEIQELFSLYFARIDPFFSILDPELHTAEKLIWSCPFLFTVMCAVASRYYVSRPDIYPLAMDFARDIAGQMLVEGNQSIDVCQAYLIMAVYPSPRKRWTEDRSWLLMGVAIRMAMELGLNQPPPPTCDERRRLNRVRTWLNCYCVDGSHAIQFGKIPMVRLEDFMARTSQEWYRSSPMNTAFDVHLVAYVQLLIIMAKWRATLAAFDKGQLHENFDLVADCLQTEEVLAKELDMWVARYKEEFTFMPLPICSYRSNTTQMITAYLRLVVLATAFRHALKRGMSRNCEVFKRALSAAKSIISIMVERLYPTGHLRYAMEAHFLYVAYAAAFLINLLRPKLLPLLEERQQHEIITLVSRLIDVLSSRDVALDGRHTPATYSKFLASLMERHNVQAIHIASGSSASSFPQTRSLTPPHVSSWPDTSLVHPSTSSMAPDLVDGFIYQQHGEADMDFSLNHFVRTVTQNFPSPPLSSPESVNMDIHSIIPTQPAWPLMSSQTVQQPW</sequence>
<feature type="region of interest" description="Disordered" evidence="7">
    <location>
        <begin position="75"/>
        <end position="95"/>
    </location>
</feature>
<dbReference type="GO" id="GO:0000976">
    <property type="term" value="F:transcription cis-regulatory region binding"/>
    <property type="evidence" value="ECO:0007669"/>
    <property type="project" value="TreeGrafter"/>
</dbReference>
<dbReference type="CDD" id="cd00067">
    <property type="entry name" value="GAL4"/>
    <property type="match status" value="1"/>
</dbReference>
<organism evidence="9 10">
    <name type="scientific">Leucocoprinus birnbaumii</name>
    <dbReference type="NCBI Taxonomy" id="56174"/>
    <lineage>
        <taxon>Eukaryota</taxon>
        <taxon>Fungi</taxon>
        <taxon>Dikarya</taxon>
        <taxon>Basidiomycota</taxon>
        <taxon>Agaricomycotina</taxon>
        <taxon>Agaricomycetes</taxon>
        <taxon>Agaricomycetidae</taxon>
        <taxon>Agaricales</taxon>
        <taxon>Agaricineae</taxon>
        <taxon>Agaricaceae</taxon>
        <taxon>Leucocoprinus</taxon>
    </lineage>
</organism>
<dbReference type="SUPFAM" id="SSF57701">
    <property type="entry name" value="Zn2/Cys6 DNA-binding domain"/>
    <property type="match status" value="1"/>
</dbReference>
<dbReference type="SMART" id="SM00066">
    <property type="entry name" value="GAL4"/>
    <property type="match status" value="1"/>
</dbReference>
<evidence type="ECO:0000256" key="2">
    <source>
        <dbReference type="ARBA" id="ARBA00022723"/>
    </source>
</evidence>
<evidence type="ECO:0000256" key="6">
    <source>
        <dbReference type="ARBA" id="ARBA00023242"/>
    </source>
</evidence>
<dbReference type="InterPro" id="IPR007219">
    <property type="entry name" value="XnlR_reg_dom"/>
</dbReference>
<protein>
    <recommendedName>
        <fullName evidence="8">Zn(2)-C6 fungal-type domain-containing protein</fullName>
    </recommendedName>
</protein>
<keyword evidence="6" id="KW-0539">Nucleus</keyword>
<dbReference type="GO" id="GO:0006351">
    <property type="term" value="P:DNA-templated transcription"/>
    <property type="evidence" value="ECO:0007669"/>
    <property type="project" value="InterPro"/>
</dbReference>
<evidence type="ECO:0000313" key="10">
    <source>
        <dbReference type="Proteomes" id="UP001213000"/>
    </source>
</evidence>
<dbReference type="InterPro" id="IPR001138">
    <property type="entry name" value="Zn2Cys6_DnaBD"/>
</dbReference>
<feature type="compositionally biased region" description="Basic and acidic residues" evidence="7">
    <location>
        <begin position="82"/>
        <end position="95"/>
    </location>
</feature>
<name>A0AAD5YZ22_9AGAR</name>
<dbReference type="PROSITE" id="PS00463">
    <property type="entry name" value="ZN2_CY6_FUNGAL_1"/>
    <property type="match status" value="1"/>
</dbReference>
<dbReference type="Proteomes" id="UP001213000">
    <property type="component" value="Unassembled WGS sequence"/>
</dbReference>
<accession>A0AAD5YZ22</accession>
<dbReference type="EMBL" id="JANIEX010000085">
    <property type="protein sequence ID" value="KAJ3573975.1"/>
    <property type="molecule type" value="Genomic_DNA"/>
</dbReference>
<evidence type="ECO:0000256" key="3">
    <source>
        <dbReference type="ARBA" id="ARBA00023015"/>
    </source>
</evidence>
<dbReference type="GO" id="GO:0000981">
    <property type="term" value="F:DNA-binding transcription factor activity, RNA polymerase II-specific"/>
    <property type="evidence" value="ECO:0007669"/>
    <property type="project" value="InterPro"/>
</dbReference>
<proteinExistence type="predicted"/>
<reference evidence="9" key="1">
    <citation type="submission" date="2022-07" db="EMBL/GenBank/DDBJ databases">
        <title>Genome Sequence of Leucocoprinus birnbaumii.</title>
        <authorList>
            <person name="Buettner E."/>
        </authorList>
    </citation>
    <scope>NUCLEOTIDE SEQUENCE</scope>
    <source>
        <strain evidence="9">VT141</strain>
    </source>
</reference>
<dbReference type="AlphaFoldDB" id="A0AAD5YZ22"/>
<evidence type="ECO:0000313" key="9">
    <source>
        <dbReference type="EMBL" id="KAJ3573975.1"/>
    </source>
</evidence>
<dbReference type="Pfam" id="PF04082">
    <property type="entry name" value="Fungal_trans"/>
    <property type="match status" value="1"/>
</dbReference>
<dbReference type="SMART" id="SM00906">
    <property type="entry name" value="Fungal_trans"/>
    <property type="match status" value="1"/>
</dbReference>
<dbReference type="PANTHER" id="PTHR31845">
    <property type="entry name" value="FINGER DOMAIN PROTEIN, PUTATIVE-RELATED"/>
    <property type="match status" value="1"/>
</dbReference>
<dbReference type="Gene3D" id="4.10.240.10">
    <property type="entry name" value="Zn(2)-C6 fungal-type DNA-binding domain"/>
    <property type="match status" value="1"/>
</dbReference>
<dbReference type="InterPro" id="IPR051089">
    <property type="entry name" value="prtT"/>
</dbReference>
<dbReference type="InterPro" id="IPR036864">
    <property type="entry name" value="Zn2-C6_fun-type_DNA-bd_sf"/>
</dbReference>
<keyword evidence="2" id="KW-0479">Metal-binding</keyword>
<keyword evidence="5" id="KW-0804">Transcription</keyword>
<gene>
    <name evidence="9" type="ORF">NP233_g2078</name>
</gene>
<keyword evidence="3" id="KW-0805">Transcription regulation</keyword>
<dbReference type="PROSITE" id="PS50048">
    <property type="entry name" value="ZN2_CY6_FUNGAL_2"/>
    <property type="match status" value="1"/>
</dbReference>
<feature type="domain" description="Zn(2)-C6 fungal-type" evidence="8">
    <location>
        <begin position="42"/>
        <end position="73"/>
    </location>
</feature>
<dbReference type="PANTHER" id="PTHR31845:SF19">
    <property type="entry name" value="TRANSCRIPTION FACTOR DOMAIN-CONTAINING PROTEIN"/>
    <property type="match status" value="1"/>
</dbReference>
<evidence type="ECO:0000256" key="5">
    <source>
        <dbReference type="ARBA" id="ARBA00023163"/>
    </source>
</evidence>
<comment type="subcellular location">
    <subcellularLocation>
        <location evidence="1">Nucleus</location>
    </subcellularLocation>
</comment>
<comment type="caution">
    <text evidence="9">The sequence shown here is derived from an EMBL/GenBank/DDBJ whole genome shotgun (WGS) entry which is preliminary data.</text>
</comment>
<evidence type="ECO:0000259" key="8">
    <source>
        <dbReference type="PROSITE" id="PS50048"/>
    </source>
</evidence>
<evidence type="ECO:0000256" key="1">
    <source>
        <dbReference type="ARBA" id="ARBA00004123"/>
    </source>
</evidence>
<evidence type="ECO:0000256" key="7">
    <source>
        <dbReference type="SAM" id="MobiDB-lite"/>
    </source>
</evidence>
<keyword evidence="10" id="KW-1185">Reference proteome</keyword>
<evidence type="ECO:0000256" key="4">
    <source>
        <dbReference type="ARBA" id="ARBA00023125"/>
    </source>
</evidence>
<keyword evidence="4" id="KW-0238">DNA-binding</keyword>
<dbReference type="GO" id="GO:0005634">
    <property type="term" value="C:nucleus"/>
    <property type="evidence" value="ECO:0007669"/>
    <property type="project" value="UniProtKB-SubCell"/>
</dbReference>